<dbReference type="AlphaFoldDB" id="A0A8B9HYG6"/>
<dbReference type="Gene3D" id="3.30.420.10">
    <property type="entry name" value="Ribonuclease H-like superfamily/Ribonuclease H"/>
    <property type="match status" value="1"/>
</dbReference>
<reference evidence="4" key="1">
    <citation type="submission" date="2025-08" db="UniProtKB">
        <authorList>
            <consortium name="Ensembl"/>
        </authorList>
    </citation>
    <scope>IDENTIFICATION</scope>
</reference>
<evidence type="ECO:0000259" key="2">
    <source>
        <dbReference type="PROSITE" id="PS50013"/>
    </source>
</evidence>
<dbReference type="PANTHER" id="PTHR37984">
    <property type="entry name" value="PROTEIN CBG26694"/>
    <property type="match status" value="1"/>
</dbReference>
<dbReference type="InterPro" id="IPR001584">
    <property type="entry name" value="Integrase_cat-core"/>
</dbReference>
<accession>A0A8B9HYG6</accession>
<evidence type="ECO:0000313" key="5">
    <source>
        <dbReference type="Proteomes" id="UP000694621"/>
    </source>
</evidence>
<evidence type="ECO:0000313" key="4">
    <source>
        <dbReference type="Ensembl" id="ENSAMXP00005016681.1"/>
    </source>
</evidence>
<dbReference type="InterPro" id="IPR050951">
    <property type="entry name" value="Retrovirus_Pol_polyprotein"/>
</dbReference>
<dbReference type="Ensembl" id="ENSAMXT00005018408.1">
    <property type="protein sequence ID" value="ENSAMXP00005016681.1"/>
    <property type="gene ID" value="ENSAMXG00005008695.1"/>
</dbReference>
<dbReference type="PANTHER" id="PTHR37984:SF15">
    <property type="entry name" value="INTEGRASE CATALYTIC DOMAIN-CONTAINING PROTEIN"/>
    <property type="match status" value="1"/>
</dbReference>
<dbReference type="InterPro" id="IPR036397">
    <property type="entry name" value="RNaseH_sf"/>
</dbReference>
<proteinExistence type="predicted"/>
<evidence type="ECO:0008006" key="6">
    <source>
        <dbReference type="Google" id="ProtNLM"/>
    </source>
</evidence>
<dbReference type="PROSITE" id="PS50994">
    <property type="entry name" value="INTEGRASE"/>
    <property type="match status" value="1"/>
</dbReference>
<dbReference type="InterPro" id="IPR023780">
    <property type="entry name" value="Chromo_domain"/>
</dbReference>
<dbReference type="GO" id="GO:0003676">
    <property type="term" value="F:nucleic acid binding"/>
    <property type="evidence" value="ECO:0007669"/>
    <property type="project" value="InterPro"/>
</dbReference>
<dbReference type="SUPFAM" id="SSF53098">
    <property type="entry name" value="Ribonuclease H-like"/>
    <property type="match status" value="1"/>
</dbReference>
<dbReference type="InterPro" id="IPR056924">
    <property type="entry name" value="SH3_Tf2-1"/>
</dbReference>
<dbReference type="SMART" id="SM00298">
    <property type="entry name" value="CHROMO"/>
    <property type="match status" value="1"/>
</dbReference>
<protein>
    <recommendedName>
        <fullName evidence="6">Integrase catalytic domain-containing protein</fullName>
    </recommendedName>
</protein>
<sequence>MTVVDRFSRGVRFIPFSKLPTALEAAEALFNHVFRIFGIPEDIVLDRGPQFISQVWSAFMNRLGICVSLSSGYHPQRNGQCERMNQELGKFLRIYCSNNLHDWAKYLPWAEVAQNSLISSTTKLTPFQCFLGYQPPLMPWSAEPNIPAVDDWMRRSEEVWEKTHRFIEAVLEQQKQQADRLHRVTPPLLSRDRVWLSTRGFRLSDGNKKLSVKYVGPFKIIKKINEVTFRLDLPSHYHVCPSFHVSLLKPVIPGPLDETSHGSLLSPPMDMEGGPVYAVERLLDSRRRRGALEYLVDWKGYGPEERSWVPAADVLDPLMAEDTGLIRLVLCLDPEVVLGEGLLVQGGVGAEVQALSGPSVPSTAPGGVVPDPGLLSILFPPPGHLF</sequence>
<dbReference type="GO" id="GO:0005634">
    <property type="term" value="C:nucleus"/>
    <property type="evidence" value="ECO:0007669"/>
    <property type="project" value="UniProtKB-SubCell"/>
</dbReference>
<dbReference type="Proteomes" id="UP000694621">
    <property type="component" value="Unplaced"/>
</dbReference>
<organism evidence="4 5">
    <name type="scientific">Astyanax mexicanus</name>
    <name type="common">Blind cave fish</name>
    <name type="synonym">Astyanax fasciatus mexicanus</name>
    <dbReference type="NCBI Taxonomy" id="7994"/>
    <lineage>
        <taxon>Eukaryota</taxon>
        <taxon>Metazoa</taxon>
        <taxon>Chordata</taxon>
        <taxon>Craniata</taxon>
        <taxon>Vertebrata</taxon>
        <taxon>Euteleostomi</taxon>
        <taxon>Actinopterygii</taxon>
        <taxon>Neopterygii</taxon>
        <taxon>Teleostei</taxon>
        <taxon>Ostariophysi</taxon>
        <taxon>Characiformes</taxon>
        <taxon>Characoidei</taxon>
        <taxon>Acestrorhamphidae</taxon>
        <taxon>Acestrorhamphinae</taxon>
        <taxon>Astyanax</taxon>
    </lineage>
</organism>
<name>A0A8B9HYG6_ASTMX</name>
<evidence type="ECO:0000259" key="3">
    <source>
        <dbReference type="PROSITE" id="PS50994"/>
    </source>
</evidence>
<dbReference type="InterPro" id="IPR016197">
    <property type="entry name" value="Chromo-like_dom_sf"/>
</dbReference>
<dbReference type="SUPFAM" id="SSF54160">
    <property type="entry name" value="Chromo domain-like"/>
    <property type="match status" value="1"/>
</dbReference>
<dbReference type="Gene3D" id="2.40.50.40">
    <property type="match status" value="1"/>
</dbReference>
<dbReference type="GO" id="GO:0015074">
    <property type="term" value="P:DNA integration"/>
    <property type="evidence" value="ECO:0007669"/>
    <property type="project" value="InterPro"/>
</dbReference>
<dbReference type="InterPro" id="IPR000953">
    <property type="entry name" value="Chromo/chromo_shadow_dom"/>
</dbReference>
<feature type="domain" description="Integrase catalytic" evidence="3">
    <location>
        <begin position="1"/>
        <end position="134"/>
    </location>
</feature>
<dbReference type="InterPro" id="IPR012337">
    <property type="entry name" value="RNaseH-like_sf"/>
</dbReference>
<dbReference type="Pfam" id="PF00385">
    <property type="entry name" value="Chromo"/>
    <property type="match status" value="1"/>
</dbReference>
<dbReference type="Pfam" id="PF24626">
    <property type="entry name" value="SH3_Tf2-1"/>
    <property type="match status" value="1"/>
</dbReference>
<comment type="subcellular location">
    <subcellularLocation>
        <location evidence="1">Nucleus</location>
    </subcellularLocation>
</comment>
<dbReference type="PROSITE" id="PS50013">
    <property type="entry name" value="CHROMO_2"/>
    <property type="match status" value="1"/>
</dbReference>
<evidence type="ECO:0000256" key="1">
    <source>
        <dbReference type="ARBA" id="ARBA00004123"/>
    </source>
</evidence>
<feature type="domain" description="Chromo" evidence="2">
    <location>
        <begin position="277"/>
        <end position="322"/>
    </location>
</feature>